<organism evidence="3">
    <name type="scientific">marine sediment metagenome</name>
    <dbReference type="NCBI Taxonomy" id="412755"/>
    <lineage>
        <taxon>unclassified sequences</taxon>
        <taxon>metagenomes</taxon>
        <taxon>ecological metagenomes</taxon>
    </lineage>
</organism>
<dbReference type="SUPFAM" id="SSF48452">
    <property type="entry name" value="TPR-like"/>
    <property type="match status" value="1"/>
</dbReference>
<keyword evidence="2" id="KW-0802">TPR repeat</keyword>
<dbReference type="Pfam" id="PF13432">
    <property type="entry name" value="TPR_16"/>
    <property type="match status" value="1"/>
</dbReference>
<reference evidence="3" key="1">
    <citation type="journal article" date="2014" name="Front. Microbiol.">
        <title>High frequency of phylogenetically diverse reductive dehalogenase-homologous genes in deep subseafloor sedimentary metagenomes.</title>
        <authorList>
            <person name="Kawai M."/>
            <person name="Futagami T."/>
            <person name="Toyoda A."/>
            <person name="Takaki Y."/>
            <person name="Nishi S."/>
            <person name="Hori S."/>
            <person name="Arai W."/>
            <person name="Tsubouchi T."/>
            <person name="Morono Y."/>
            <person name="Uchiyama I."/>
            <person name="Ito T."/>
            <person name="Fujiyama A."/>
            <person name="Inagaki F."/>
            <person name="Takami H."/>
        </authorList>
    </citation>
    <scope>NUCLEOTIDE SEQUENCE</scope>
    <source>
        <strain evidence="3">Expedition CK06-06</strain>
    </source>
</reference>
<proteinExistence type="predicted"/>
<dbReference type="InterPro" id="IPR050498">
    <property type="entry name" value="Ycf3"/>
</dbReference>
<protein>
    <submittedName>
        <fullName evidence="3">Uncharacterized protein</fullName>
    </submittedName>
</protein>
<evidence type="ECO:0000256" key="2">
    <source>
        <dbReference type="ARBA" id="ARBA00022803"/>
    </source>
</evidence>
<dbReference type="AlphaFoldDB" id="X1RRG7"/>
<evidence type="ECO:0000313" key="3">
    <source>
        <dbReference type="EMBL" id="GAI65800.1"/>
    </source>
</evidence>
<dbReference type="Gene3D" id="1.25.40.10">
    <property type="entry name" value="Tetratricopeptide repeat domain"/>
    <property type="match status" value="2"/>
</dbReference>
<dbReference type="SMART" id="SM00028">
    <property type="entry name" value="TPR"/>
    <property type="match status" value="3"/>
</dbReference>
<dbReference type="InterPro" id="IPR011990">
    <property type="entry name" value="TPR-like_helical_dom_sf"/>
</dbReference>
<dbReference type="PROSITE" id="PS50293">
    <property type="entry name" value="TPR_REGION"/>
    <property type="match status" value="2"/>
</dbReference>
<dbReference type="PANTHER" id="PTHR44858">
    <property type="entry name" value="TETRATRICOPEPTIDE REPEAT PROTEIN 6"/>
    <property type="match status" value="1"/>
</dbReference>
<dbReference type="Pfam" id="PF00515">
    <property type="entry name" value="TPR_1"/>
    <property type="match status" value="1"/>
</dbReference>
<dbReference type="PROSITE" id="PS50005">
    <property type="entry name" value="TPR"/>
    <property type="match status" value="2"/>
</dbReference>
<dbReference type="InterPro" id="IPR019734">
    <property type="entry name" value="TPR_rpt"/>
</dbReference>
<dbReference type="EMBL" id="BARW01004704">
    <property type="protein sequence ID" value="GAI65800.1"/>
    <property type="molecule type" value="Genomic_DNA"/>
</dbReference>
<keyword evidence="1" id="KW-0677">Repeat</keyword>
<evidence type="ECO:0000256" key="1">
    <source>
        <dbReference type="ARBA" id="ARBA00022737"/>
    </source>
</evidence>
<dbReference type="PANTHER" id="PTHR44858:SF1">
    <property type="entry name" value="UDP-N-ACETYLGLUCOSAMINE--PEPTIDE N-ACETYLGLUCOSAMINYLTRANSFERASE SPINDLY-RELATED"/>
    <property type="match status" value="1"/>
</dbReference>
<comment type="caution">
    <text evidence="3">The sequence shown here is derived from an EMBL/GenBank/DDBJ whole genome shotgun (WGS) entry which is preliminary data.</text>
</comment>
<feature type="non-terminal residue" evidence="3">
    <location>
        <position position="1"/>
    </location>
</feature>
<name>X1RRG7_9ZZZZ</name>
<gene>
    <name evidence="3" type="ORF">S12H4_10802</name>
</gene>
<sequence>EEAILKKARKIVENPDWLKVENEDILKQRKKEASMVYIELGNVLLRHEKPEEAEKVLKKAMELSPEDKDVNFNYGVALYELNKYMDAVIPFKKVVLLDSLDKEGYYYLGAAYLKAEKYNDAIEACTKLLEIDPEYCEAYINRAYAQRELGNTDAAYEDAEIGIECQKRRENK</sequence>
<accession>X1RRG7</accession>